<comment type="caution">
    <text evidence="2">The sequence shown here is derived from an EMBL/GenBank/DDBJ whole genome shotgun (WGS) entry which is preliminary data.</text>
</comment>
<proteinExistence type="predicted"/>
<feature type="region of interest" description="Disordered" evidence="1">
    <location>
        <begin position="66"/>
        <end position="107"/>
    </location>
</feature>
<dbReference type="EMBL" id="VSSQ01124788">
    <property type="protein sequence ID" value="MPN55479.1"/>
    <property type="molecule type" value="Genomic_DNA"/>
</dbReference>
<gene>
    <name evidence="2" type="ORF">SDC9_203161</name>
</gene>
<organism evidence="2">
    <name type="scientific">bioreactor metagenome</name>
    <dbReference type="NCBI Taxonomy" id="1076179"/>
    <lineage>
        <taxon>unclassified sequences</taxon>
        <taxon>metagenomes</taxon>
        <taxon>ecological metagenomes</taxon>
    </lineage>
</organism>
<name>A0A645IYF2_9ZZZZ</name>
<sequence length="107" mass="11286">MHVDRGRGARADRFANQRTDGQVGNIMAVHHVKVNPVGPRGDDVGHFLAQLGEIGGQNARCNDVGQAVHGGLQKKRPQTSGPKADYRSSENGGISGTARSFFPATPA</sequence>
<dbReference type="AlphaFoldDB" id="A0A645IYF2"/>
<evidence type="ECO:0000256" key="1">
    <source>
        <dbReference type="SAM" id="MobiDB-lite"/>
    </source>
</evidence>
<reference evidence="2" key="1">
    <citation type="submission" date="2019-08" db="EMBL/GenBank/DDBJ databases">
        <authorList>
            <person name="Kucharzyk K."/>
            <person name="Murdoch R.W."/>
            <person name="Higgins S."/>
            <person name="Loffler F."/>
        </authorList>
    </citation>
    <scope>NUCLEOTIDE SEQUENCE</scope>
</reference>
<evidence type="ECO:0000313" key="2">
    <source>
        <dbReference type="EMBL" id="MPN55479.1"/>
    </source>
</evidence>
<protein>
    <submittedName>
        <fullName evidence="2">Uncharacterized protein</fullName>
    </submittedName>
</protein>
<accession>A0A645IYF2</accession>